<keyword evidence="1 3" id="KW-0403">Intermediate filament</keyword>
<dbReference type="OrthoDB" id="2441647at2759"/>
<dbReference type="GO" id="GO:0006998">
    <property type="term" value="P:nuclear envelope organization"/>
    <property type="evidence" value="ECO:0007669"/>
    <property type="project" value="TreeGrafter"/>
</dbReference>
<name>A0A813SNT0_9BILA</name>
<feature type="coiled-coil region" evidence="4">
    <location>
        <begin position="35"/>
        <end position="119"/>
    </location>
</feature>
<comment type="caution">
    <text evidence="7">The sequence shown here is derived from an EMBL/GenBank/DDBJ whole genome shotgun (WGS) entry which is preliminary data.</text>
</comment>
<dbReference type="Pfam" id="PF00932">
    <property type="entry name" value="LTD"/>
    <property type="match status" value="1"/>
</dbReference>
<evidence type="ECO:0000256" key="3">
    <source>
        <dbReference type="RuleBase" id="RU000685"/>
    </source>
</evidence>
<feature type="domain" description="IF rod" evidence="6">
    <location>
        <begin position="45"/>
        <end position="401"/>
    </location>
</feature>
<dbReference type="PROSITE" id="PS00226">
    <property type="entry name" value="IF_ROD_1"/>
    <property type="match status" value="1"/>
</dbReference>
<dbReference type="Pfam" id="PF00038">
    <property type="entry name" value="Filament"/>
    <property type="match status" value="1"/>
</dbReference>
<dbReference type="EMBL" id="CAJNOQ010000449">
    <property type="protein sequence ID" value="CAF0802507.1"/>
    <property type="molecule type" value="Genomic_DNA"/>
</dbReference>
<dbReference type="Gene3D" id="2.60.40.1260">
    <property type="entry name" value="Lamin Tail domain"/>
    <property type="match status" value="1"/>
</dbReference>
<dbReference type="GO" id="GO:0031507">
    <property type="term" value="P:heterochromatin formation"/>
    <property type="evidence" value="ECO:0007669"/>
    <property type="project" value="TreeGrafter"/>
</dbReference>
<keyword evidence="2 4" id="KW-0175">Coiled coil</keyword>
<accession>A0A813SNT0</accession>
<gene>
    <name evidence="7" type="ORF">GPM918_LOCUS3592</name>
    <name evidence="8" type="ORF">SRO942_LOCUS3592</name>
</gene>
<evidence type="ECO:0000256" key="2">
    <source>
        <dbReference type="ARBA" id="ARBA00023054"/>
    </source>
</evidence>
<dbReference type="SMART" id="SM01391">
    <property type="entry name" value="Filament"/>
    <property type="match status" value="1"/>
</dbReference>
<dbReference type="InterPro" id="IPR039008">
    <property type="entry name" value="IF_rod_dom"/>
</dbReference>
<evidence type="ECO:0000256" key="1">
    <source>
        <dbReference type="ARBA" id="ARBA00022754"/>
    </source>
</evidence>
<keyword evidence="9" id="KW-1185">Reference proteome</keyword>
<dbReference type="PROSITE" id="PS51841">
    <property type="entry name" value="LTD"/>
    <property type="match status" value="1"/>
</dbReference>
<feature type="domain" description="LTD" evidence="5">
    <location>
        <begin position="458"/>
        <end position="574"/>
    </location>
</feature>
<dbReference type="GO" id="GO:0090435">
    <property type="term" value="P:protein localization to nuclear envelope"/>
    <property type="evidence" value="ECO:0007669"/>
    <property type="project" value="TreeGrafter"/>
</dbReference>
<dbReference type="GO" id="GO:0005200">
    <property type="term" value="F:structural constituent of cytoskeleton"/>
    <property type="evidence" value="ECO:0007669"/>
    <property type="project" value="TreeGrafter"/>
</dbReference>
<dbReference type="InterPro" id="IPR018039">
    <property type="entry name" value="IF_conserved"/>
</dbReference>
<dbReference type="EMBL" id="CAJOBC010000449">
    <property type="protein sequence ID" value="CAF3587652.1"/>
    <property type="molecule type" value="Genomic_DNA"/>
</dbReference>
<sequence length="578" mass="66972">MASGGTRTIRRTVEHGIRQVSSNDFGGSAGNALAVAAIKEQRDTEKQELIKLNNRFAAYIDRVKYLEGTNKQLQIKLDELRSRWGIDSDRLRQEYEPHLNDARHKIDQATADKARAEIKSKRAEFDVLNYRRLCDDVQQWTNADRGKISTLEATLRENQAELEHLHRLMNDSMNDIEKYRNEMKHLYEEISRLLVELDTETMARIKTENEKQTLEEQIPFLSAIHEQEMNELRTLSSGNIGIDPTTFYKNELQRAIREIRNDFENLSRVQRQELEEYYQIKTDEVIQQAQRAKREQVVQQQSQESSTTIRTTITETKKEMADLQNEYNSHLANMSELESRLETLKRENTDAIDSREREILELRSRLNSLMVAYDEIVSNKSSLEFEINTYRRLLESEELHAGKFGNKVSRIVYEDTSNRYQTIEKKHDIISTNTVSHRPLISTELPTTSKISQVEMQAKTTFQRSSKGPIYIDDCSPDGKYVTLANTSKNKDIDLTGWHLLRKVDNSQEITFPLPPNFKLQSGKNVKIYAGGHNREHSSDLVYPQINSWGTGVNIVTRLLNDQNEEKATHIQKTVYAA</sequence>
<proteinExistence type="inferred from homology"/>
<evidence type="ECO:0000259" key="6">
    <source>
        <dbReference type="PROSITE" id="PS51842"/>
    </source>
</evidence>
<dbReference type="PANTHER" id="PTHR45721">
    <property type="entry name" value="LAMIN DM0-RELATED"/>
    <property type="match status" value="1"/>
</dbReference>
<protein>
    <recommendedName>
        <fullName evidence="10">Intermediate filament protein</fullName>
    </recommendedName>
</protein>
<dbReference type="InterPro" id="IPR036415">
    <property type="entry name" value="Lamin_tail_dom_sf"/>
</dbReference>
<evidence type="ECO:0008006" key="10">
    <source>
        <dbReference type="Google" id="ProtNLM"/>
    </source>
</evidence>
<dbReference type="GO" id="GO:0005652">
    <property type="term" value="C:nuclear lamina"/>
    <property type="evidence" value="ECO:0007669"/>
    <property type="project" value="TreeGrafter"/>
</dbReference>
<evidence type="ECO:0000313" key="8">
    <source>
        <dbReference type="EMBL" id="CAF3587652.1"/>
    </source>
</evidence>
<evidence type="ECO:0000313" key="9">
    <source>
        <dbReference type="Proteomes" id="UP000663829"/>
    </source>
</evidence>
<reference evidence="7" key="1">
    <citation type="submission" date="2021-02" db="EMBL/GenBank/DDBJ databases">
        <authorList>
            <person name="Nowell W R."/>
        </authorList>
    </citation>
    <scope>NUCLEOTIDE SEQUENCE</scope>
</reference>
<dbReference type="Gene3D" id="1.20.5.1160">
    <property type="entry name" value="Vasodilator-stimulated phosphoprotein"/>
    <property type="match status" value="1"/>
</dbReference>
<feature type="coiled-coil region" evidence="4">
    <location>
        <begin position="148"/>
        <end position="217"/>
    </location>
</feature>
<organism evidence="7 9">
    <name type="scientific">Didymodactylos carnosus</name>
    <dbReference type="NCBI Taxonomy" id="1234261"/>
    <lineage>
        <taxon>Eukaryota</taxon>
        <taxon>Metazoa</taxon>
        <taxon>Spiralia</taxon>
        <taxon>Gnathifera</taxon>
        <taxon>Rotifera</taxon>
        <taxon>Eurotatoria</taxon>
        <taxon>Bdelloidea</taxon>
        <taxon>Philodinida</taxon>
        <taxon>Philodinidae</taxon>
        <taxon>Didymodactylos</taxon>
    </lineage>
</organism>
<evidence type="ECO:0000256" key="4">
    <source>
        <dbReference type="SAM" id="Coils"/>
    </source>
</evidence>
<dbReference type="Gene3D" id="1.20.5.170">
    <property type="match status" value="1"/>
</dbReference>
<dbReference type="PANTHER" id="PTHR45721:SF12">
    <property type="entry name" value="INTERMEDIATE FILAMENT PROTEIN IFA-1"/>
    <property type="match status" value="1"/>
</dbReference>
<feature type="coiled-coil region" evidence="4">
    <location>
        <begin position="313"/>
        <end position="354"/>
    </location>
</feature>
<comment type="similarity">
    <text evidence="3">Belongs to the intermediate filament family.</text>
</comment>
<dbReference type="Proteomes" id="UP000663829">
    <property type="component" value="Unassembled WGS sequence"/>
</dbReference>
<evidence type="ECO:0000259" key="5">
    <source>
        <dbReference type="PROSITE" id="PS51841"/>
    </source>
</evidence>
<dbReference type="GO" id="GO:0007097">
    <property type="term" value="P:nuclear migration"/>
    <property type="evidence" value="ECO:0007669"/>
    <property type="project" value="TreeGrafter"/>
</dbReference>
<dbReference type="Proteomes" id="UP000681722">
    <property type="component" value="Unassembled WGS sequence"/>
</dbReference>
<dbReference type="AlphaFoldDB" id="A0A813SNT0"/>
<dbReference type="GO" id="GO:0051664">
    <property type="term" value="P:nuclear pore localization"/>
    <property type="evidence" value="ECO:0007669"/>
    <property type="project" value="TreeGrafter"/>
</dbReference>
<evidence type="ECO:0000313" key="7">
    <source>
        <dbReference type="EMBL" id="CAF0802507.1"/>
    </source>
</evidence>
<dbReference type="GO" id="GO:0005882">
    <property type="term" value="C:intermediate filament"/>
    <property type="evidence" value="ECO:0007669"/>
    <property type="project" value="UniProtKB-KW"/>
</dbReference>
<dbReference type="SUPFAM" id="SSF74853">
    <property type="entry name" value="Lamin A/C globular tail domain"/>
    <property type="match status" value="1"/>
</dbReference>
<dbReference type="InterPro" id="IPR001322">
    <property type="entry name" value="Lamin_tail_dom"/>
</dbReference>
<dbReference type="SUPFAM" id="SSF64593">
    <property type="entry name" value="Intermediate filament protein, coiled coil region"/>
    <property type="match status" value="2"/>
</dbReference>
<dbReference type="PROSITE" id="PS51842">
    <property type="entry name" value="IF_ROD_2"/>
    <property type="match status" value="1"/>
</dbReference>